<dbReference type="Proteomes" id="UP001595921">
    <property type="component" value="Unassembled WGS sequence"/>
</dbReference>
<accession>A0ABD5PF60</accession>
<feature type="compositionally biased region" description="Gly residues" evidence="1">
    <location>
        <begin position="91"/>
        <end position="113"/>
    </location>
</feature>
<evidence type="ECO:0000313" key="2">
    <source>
        <dbReference type="EMBL" id="MFC4359484.1"/>
    </source>
</evidence>
<gene>
    <name evidence="2" type="ORF">ACFO0N_16190</name>
</gene>
<dbReference type="AlphaFoldDB" id="A0ABD5PF60"/>
<feature type="region of interest" description="Disordered" evidence="1">
    <location>
        <begin position="85"/>
        <end position="121"/>
    </location>
</feature>
<evidence type="ECO:0000313" key="3">
    <source>
        <dbReference type="Proteomes" id="UP001595921"/>
    </source>
</evidence>
<name>A0ABD5PF60_9EURY</name>
<keyword evidence="3" id="KW-1185">Reference proteome</keyword>
<evidence type="ECO:0008006" key="4">
    <source>
        <dbReference type="Google" id="ProtNLM"/>
    </source>
</evidence>
<organism evidence="2 3">
    <name type="scientific">Halobium salinum</name>
    <dbReference type="NCBI Taxonomy" id="1364940"/>
    <lineage>
        <taxon>Archaea</taxon>
        <taxon>Methanobacteriati</taxon>
        <taxon>Methanobacteriota</taxon>
        <taxon>Stenosarchaea group</taxon>
        <taxon>Halobacteria</taxon>
        <taxon>Halobacteriales</taxon>
        <taxon>Haloferacaceae</taxon>
        <taxon>Halobium</taxon>
    </lineage>
</organism>
<dbReference type="Pfam" id="PF24336">
    <property type="entry name" value="DUF7504"/>
    <property type="match status" value="1"/>
</dbReference>
<dbReference type="InterPro" id="IPR055927">
    <property type="entry name" value="DUF7504"/>
</dbReference>
<sequence>MSDVHDLPLSENIPADAASVLLLAPSFLDAEESTCCGLLGLGTGSAENVLWVSYTNSPDTQFRRWREAGGRDGEVGVISVGESSRSAGTAAGVGGGRGADAGTGSIPNGGGASTTGHASPVRAVSTPTDLTGLGIAINEYLHRWRSTEGRTVVCFDSVTALVQYVDLETTFEFLHVVTGRVYAAGGLAHFHMNPLAHDERTVESVASLVDAVVELDEDGVVSVRSR</sequence>
<evidence type="ECO:0000256" key="1">
    <source>
        <dbReference type="SAM" id="MobiDB-lite"/>
    </source>
</evidence>
<dbReference type="RefSeq" id="WP_267621712.1">
    <property type="nucleotide sequence ID" value="NZ_JAODIW010000006.1"/>
</dbReference>
<proteinExistence type="predicted"/>
<comment type="caution">
    <text evidence="2">The sequence shown here is derived from an EMBL/GenBank/DDBJ whole genome shotgun (WGS) entry which is preliminary data.</text>
</comment>
<dbReference type="EMBL" id="JBHSDS010000008">
    <property type="protein sequence ID" value="MFC4359484.1"/>
    <property type="molecule type" value="Genomic_DNA"/>
</dbReference>
<reference evidence="2 3" key="1">
    <citation type="journal article" date="2019" name="Int. J. Syst. Evol. Microbiol.">
        <title>The Global Catalogue of Microorganisms (GCM) 10K type strain sequencing project: providing services to taxonomists for standard genome sequencing and annotation.</title>
        <authorList>
            <consortium name="The Broad Institute Genomics Platform"/>
            <consortium name="The Broad Institute Genome Sequencing Center for Infectious Disease"/>
            <person name="Wu L."/>
            <person name="Ma J."/>
        </authorList>
    </citation>
    <scope>NUCLEOTIDE SEQUENCE [LARGE SCALE GENOMIC DNA]</scope>
    <source>
        <strain evidence="2 3">CGMCC 1.12553</strain>
    </source>
</reference>
<protein>
    <recommendedName>
        <fullName evidence="4">KaiC-like domain-containing protein</fullName>
    </recommendedName>
</protein>